<name>A0A5Q3QCA8_9PSEU</name>
<dbReference type="Gene3D" id="3.90.1140.10">
    <property type="entry name" value="Cyclic phosphodiesterase"/>
    <property type="match status" value="1"/>
</dbReference>
<dbReference type="GO" id="GO:0016874">
    <property type="term" value="F:ligase activity"/>
    <property type="evidence" value="ECO:0007669"/>
    <property type="project" value="UniProtKB-KW"/>
</dbReference>
<dbReference type="AlphaFoldDB" id="A0A5Q3QCA8"/>
<dbReference type="PANTHER" id="PTHR36039:SF2">
    <property type="entry name" value="RNA LIGASE_CYCLIC NUCLEOTIDE PHOSPHODIESTERASE FAMILY PROTEIN"/>
    <property type="match status" value="1"/>
</dbReference>
<keyword evidence="1" id="KW-0436">Ligase</keyword>
<reference evidence="2" key="1">
    <citation type="submission" date="2019-11" db="EMBL/GenBank/DDBJ databases">
        <title>The complete genome sequence of Saccharopolyspora sp. E2A.</title>
        <authorList>
            <person name="Zhang G."/>
        </authorList>
    </citation>
    <scope>NUCLEOTIDE SEQUENCE [LARGE SCALE GENOMIC DNA]</scope>
    <source>
        <strain evidence="2">E2A</strain>
    </source>
</reference>
<gene>
    <name evidence="1" type="ORF">GIY23_01700</name>
</gene>
<accession>A0A5Q3QCA8</accession>
<sequence>MAESVELFFDDEAEHAVRKLWRRLDDAGLSGGPRDRPRVTLASARTIPKGARDAVREELRYVSLPDVWLYTLGTFPGEEPNLVFAAVVDTELLAVHSAVHDALAGRVSQASAYYFPGAWVPHCVLTQGIPSTGVAEAFELLRDTAPVRARTHGIAVTTSSDDPDWLTL</sequence>
<evidence type="ECO:0000313" key="1">
    <source>
        <dbReference type="EMBL" id="QGK68437.1"/>
    </source>
</evidence>
<dbReference type="Pfam" id="PF13563">
    <property type="entry name" value="2_5_RNA_ligase2"/>
    <property type="match status" value="1"/>
</dbReference>
<dbReference type="RefSeq" id="WP_154075046.1">
    <property type="nucleotide sequence ID" value="NZ_CP045929.1"/>
</dbReference>
<proteinExistence type="predicted"/>
<dbReference type="Proteomes" id="UP000371041">
    <property type="component" value="Chromosome"/>
</dbReference>
<evidence type="ECO:0000313" key="2">
    <source>
        <dbReference type="Proteomes" id="UP000371041"/>
    </source>
</evidence>
<protein>
    <submittedName>
        <fullName evidence="1">2'-5' RNA ligase family protein</fullName>
    </submittedName>
</protein>
<organism evidence="1 2">
    <name type="scientific">Allosaccharopolyspora coralli</name>
    <dbReference type="NCBI Taxonomy" id="2665642"/>
    <lineage>
        <taxon>Bacteria</taxon>
        <taxon>Bacillati</taxon>
        <taxon>Actinomycetota</taxon>
        <taxon>Actinomycetes</taxon>
        <taxon>Pseudonocardiales</taxon>
        <taxon>Pseudonocardiaceae</taxon>
        <taxon>Allosaccharopolyspora</taxon>
    </lineage>
</organism>
<dbReference type="PANTHER" id="PTHR36039">
    <property type="match status" value="1"/>
</dbReference>
<keyword evidence="2" id="KW-1185">Reference proteome</keyword>
<dbReference type="EMBL" id="CP045929">
    <property type="protein sequence ID" value="QGK68437.1"/>
    <property type="molecule type" value="Genomic_DNA"/>
</dbReference>
<dbReference type="KEGG" id="sace:GIY23_01700"/>